<gene>
    <name evidence="1" type="ORF">H9660_14160</name>
</gene>
<dbReference type="EMBL" id="JACSQZ010000071">
    <property type="protein sequence ID" value="MBD7916287.1"/>
    <property type="molecule type" value="Genomic_DNA"/>
</dbReference>
<protein>
    <submittedName>
        <fullName evidence="1">Uncharacterized protein</fullName>
    </submittedName>
</protein>
<dbReference type="Proteomes" id="UP000640335">
    <property type="component" value="Unassembled WGS sequence"/>
</dbReference>
<organism evidence="1 2">
    <name type="scientific">Clostridium gallinarum</name>
    <dbReference type="NCBI Taxonomy" id="2762246"/>
    <lineage>
        <taxon>Bacteria</taxon>
        <taxon>Bacillati</taxon>
        <taxon>Bacillota</taxon>
        <taxon>Clostridia</taxon>
        <taxon>Eubacteriales</taxon>
        <taxon>Clostridiaceae</taxon>
        <taxon>Clostridium</taxon>
    </lineage>
</organism>
<comment type="caution">
    <text evidence="1">The sequence shown here is derived from an EMBL/GenBank/DDBJ whole genome shotgun (WGS) entry which is preliminary data.</text>
</comment>
<keyword evidence="2" id="KW-1185">Reference proteome</keyword>
<reference evidence="1 2" key="1">
    <citation type="submission" date="2020-08" db="EMBL/GenBank/DDBJ databases">
        <title>A Genomic Blueprint of the Chicken Gut Microbiome.</title>
        <authorList>
            <person name="Gilroy R."/>
            <person name="Ravi A."/>
            <person name="Getino M."/>
            <person name="Pursley I."/>
            <person name="Horton D.L."/>
            <person name="Alikhan N.-F."/>
            <person name="Baker D."/>
            <person name="Gharbi K."/>
            <person name="Hall N."/>
            <person name="Watson M."/>
            <person name="Adriaenssens E.M."/>
            <person name="Foster-Nyarko E."/>
            <person name="Jarju S."/>
            <person name="Secka A."/>
            <person name="Antonio M."/>
            <person name="Oren A."/>
            <person name="Chaudhuri R."/>
            <person name="La Ragione R.M."/>
            <person name="Hildebrand F."/>
            <person name="Pallen M.J."/>
        </authorList>
    </citation>
    <scope>NUCLEOTIDE SEQUENCE [LARGE SCALE GENOMIC DNA]</scope>
    <source>
        <strain evidence="1 2">Sa3CUN1</strain>
    </source>
</reference>
<evidence type="ECO:0000313" key="1">
    <source>
        <dbReference type="EMBL" id="MBD7916287.1"/>
    </source>
</evidence>
<name>A0ABR8Q784_9CLOT</name>
<proteinExistence type="predicted"/>
<accession>A0ABR8Q784</accession>
<sequence>MLLIKKDGLISNSSFLINSFKSKFRYFKLININNGVVFIMARLEKHLRLNTEVVKYVEEFMNKEGIEKFNEGIESIVREHKFYSKIDLNSVQDLIKNIVENYLKKIQNSINSADKNSQIIIELINGFMIKQNIKDLLFTDEETSPVINKATETVNKRIEAQRIKRLERS</sequence>
<dbReference type="RefSeq" id="WP_191751031.1">
    <property type="nucleotide sequence ID" value="NZ_JACSQZ010000071.1"/>
</dbReference>
<evidence type="ECO:0000313" key="2">
    <source>
        <dbReference type="Proteomes" id="UP000640335"/>
    </source>
</evidence>